<name>A0A850T366_9BACT</name>
<dbReference type="InterPro" id="IPR021471">
    <property type="entry name" value="DUF3124"/>
</dbReference>
<keyword evidence="2" id="KW-1185">Reference proteome</keyword>
<evidence type="ECO:0000313" key="1">
    <source>
        <dbReference type="EMBL" id="NWH05541.1"/>
    </source>
</evidence>
<gene>
    <name evidence="1" type="ORF">HXW94_11165</name>
</gene>
<comment type="caution">
    <text evidence="1">The sequence shown here is derived from an EMBL/GenBank/DDBJ whole genome shotgun (WGS) entry which is preliminary data.</text>
</comment>
<organism evidence="1 2">
    <name type="scientific">Desulfobacter latus</name>
    <dbReference type="NCBI Taxonomy" id="2292"/>
    <lineage>
        <taxon>Bacteria</taxon>
        <taxon>Pseudomonadati</taxon>
        <taxon>Thermodesulfobacteriota</taxon>
        <taxon>Desulfobacteria</taxon>
        <taxon>Desulfobacterales</taxon>
        <taxon>Desulfobacteraceae</taxon>
        <taxon>Desulfobacter</taxon>
    </lineage>
</organism>
<dbReference type="AlphaFoldDB" id="A0A850T366"/>
<evidence type="ECO:0000313" key="2">
    <source>
        <dbReference type="Proteomes" id="UP000553343"/>
    </source>
</evidence>
<reference evidence="1 2" key="1">
    <citation type="submission" date="2020-06" db="EMBL/GenBank/DDBJ databases">
        <title>High-quality draft genome of sulfate reducer Desulfobacter latus type strain AcrS2 isolated from marine sediment.</title>
        <authorList>
            <person name="Hoppe M."/>
            <person name="Larsen C.K."/>
            <person name="Marshall I.P.G."/>
            <person name="Schramm A."/>
            <person name="Marietou A.G."/>
        </authorList>
    </citation>
    <scope>NUCLEOTIDE SEQUENCE [LARGE SCALE GENOMIC DNA]</scope>
    <source>
        <strain evidence="1 2">AcRS2</strain>
    </source>
</reference>
<sequence length="158" mass="17471">MRVKKYIVGYLVLLIGVLLCAAGSAFTQGNPNLSKGQTVYVPAYSHIYTGNRQIPSLLTVTLSIRNIDIAHTVKIISVNYYNTKGKLLKKYQPSPIFLNPLESIRYVVDYDDKTGGSGANFIVEWQSKDSMNPPIIESIMIGSRSSFTSRGQALIPLK</sequence>
<dbReference type="Pfam" id="PF11322">
    <property type="entry name" value="DUF3124"/>
    <property type="match status" value="1"/>
</dbReference>
<dbReference type="RefSeq" id="WP_178366998.1">
    <property type="nucleotide sequence ID" value="NZ_JACADJ010000038.1"/>
</dbReference>
<dbReference type="EMBL" id="JACADJ010000038">
    <property type="protein sequence ID" value="NWH05541.1"/>
    <property type="molecule type" value="Genomic_DNA"/>
</dbReference>
<protein>
    <submittedName>
        <fullName evidence="1">DUF3124 domain-containing protein</fullName>
    </submittedName>
</protein>
<dbReference type="Proteomes" id="UP000553343">
    <property type="component" value="Unassembled WGS sequence"/>
</dbReference>
<proteinExistence type="predicted"/>
<accession>A0A850T366</accession>